<dbReference type="EMBL" id="JABENB010000002">
    <property type="protein sequence ID" value="NNG40452.1"/>
    <property type="molecule type" value="Genomic_DNA"/>
</dbReference>
<keyword evidence="1" id="KW-0805">Transcription regulation</keyword>
<feature type="domain" description="HTH araC/xylS-type" evidence="4">
    <location>
        <begin position="230"/>
        <end position="328"/>
    </location>
</feature>
<dbReference type="Gene3D" id="3.40.50.880">
    <property type="match status" value="1"/>
</dbReference>
<dbReference type="SUPFAM" id="SSF46689">
    <property type="entry name" value="Homeodomain-like"/>
    <property type="match status" value="2"/>
</dbReference>
<dbReference type="GO" id="GO:0003700">
    <property type="term" value="F:DNA-binding transcription factor activity"/>
    <property type="evidence" value="ECO:0007669"/>
    <property type="project" value="InterPro"/>
</dbReference>
<evidence type="ECO:0000313" key="5">
    <source>
        <dbReference type="EMBL" id="NNG40452.1"/>
    </source>
</evidence>
<dbReference type="PROSITE" id="PS00041">
    <property type="entry name" value="HTH_ARAC_FAMILY_1"/>
    <property type="match status" value="1"/>
</dbReference>
<gene>
    <name evidence="5" type="ORF">HJ588_14380</name>
</gene>
<dbReference type="PROSITE" id="PS01124">
    <property type="entry name" value="HTH_ARAC_FAMILY_2"/>
    <property type="match status" value="1"/>
</dbReference>
<dbReference type="InterPro" id="IPR018060">
    <property type="entry name" value="HTH_AraC"/>
</dbReference>
<dbReference type="SMART" id="SM00342">
    <property type="entry name" value="HTH_ARAC"/>
    <property type="match status" value="1"/>
</dbReference>
<accession>A0A849AUT4</accession>
<keyword evidence="2" id="KW-0238">DNA-binding</keyword>
<evidence type="ECO:0000256" key="2">
    <source>
        <dbReference type="ARBA" id="ARBA00023125"/>
    </source>
</evidence>
<keyword evidence="6" id="KW-1185">Reference proteome</keyword>
<dbReference type="AlphaFoldDB" id="A0A849AUT4"/>
<dbReference type="SUPFAM" id="SSF52317">
    <property type="entry name" value="Class I glutamine amidotransferase-like"/>
    <property type="match status" value="1"/>
</dbReference>
<comment type="caution">
    <text evidence="5">The sequence shown here is derived from an EMBL/GenBank/DDBJ whole genome shotgun (WGS) entry which is preliminary data.</text>
</comment>
<dbReference type="CDD" id="cd03137">
    <property type="entry name" value="GATase1_AraC_1"/>
    <property type="match status" value="1"/>
</dbReference>
<organism evidence="5 6">
    <name type="scientific">Flexivirga aerilata</name>
    <dbReference type="NCBI Taxonomy" id="1656889"/>
    <lineage>
        <taxon>Bacteria</taxon>
        <taxon>Bacillati</taxon>
        <taxon>Actinomycetota</taxon>
        <taxon>Actinomycetes</taxon>
        <taxon>Micrococcales</taxon>
        <taxon>Dermacoccaceae</taxon>
        <taxon>Flexivirga</taxon>
    </lineage>
</organism>
<dbReference type="PANTHER" id="PTHR43130">
    <property type="entry name" value="ARAC-FAMILY TRANSCRIPTIONAL REGULATOR"/>
    <property type="match status" value="1"/>
</dbReference>
<name>A0A849AUT4_9MICO</name>
<dbReference type="InterPro" id="IPR009057">
    <property type="entry name" value="Homeodomain-like_sf"/>
</dbReference>
<keyword evidence="3" id="KW-0804">Transcription</keyword>
<sequence length="335" mass="35574">MCKNQAMPHHVVVLALDNVVAFELGLPARFFATDSLLPGWPEAPQGDPPYVVSHVTVDDGPVTTSAGYSVLPTHPVETLAEADTVVICGMPGHSVLEDGTLSAAEHAALDLVPAGARWISVCTGAFVLAARGMLDGLRVTTHWQHAEAFRRIFPHIELDPDVLFVDNGDILTSAGNAAGIDLLLHVIRRDHGAATAANVARGCVVAPARPGGQAQFIDRPVPTGAGEGTGDTRAWALAHLHEPLALADLARHARMSVRTFTRHFRAETGQSAGEWLTAARITHSRRLLEETVLSIDQVAAACGFGTAAAFRAQFRSCVGISPSNYRRSFTADRVG</sequence>
<evidence type="ECO:0000259" key="4">
    <source>
        <dbReference type="PROSITE" id="PS01124"/>
    </source>
</evidence>
<reference evidence="5 6" key="1">
    <citation type="submission" date="2020-05" db="EMBL/GenBank/DDBJ databases">
        <title>Flexivirga sp. ID2601S isolated from air conditioner.</title>
        <authorList>
            <person name="Kim D.H."/>
        </authorList>
    </citation>
    <scope>NUCLEOTIDE SEQUENCE [LARGE SCALE GENOMIC DNA]</scope>
    <source>
        <strain evidence="5 6">ID2601S</strain>
    </source>
</reference>
<dbReference type="PANTHER" id="PTHR43130:SF3">
    <property type="entry name" value="HTH-TYPE TRANSCRIPTIONAL REGULATOR RV1931C"/>
    <property type="match status" value="1"/>
</dbReference>
<evidence type="ECO:0000256" key="1">
    <source>
        <dbReference type="ARBA" id="ARBA00023015"/>
    </source>
</evidence>
<evidence type="ECO:0000256" key="3">
    <source>
        <dbReference type="ARBA" id="ARBA00023163"/>
    </source>
</evidence>
<proteinExistence type="predicted"/>
<dbReference type="InterPro" id="IPR052158">
    <property type="entry name" value="INH-QAR"/>
</dbReference>
<dbReference type="InterPro" id="IPR018062">
    <property type="entry name" value="HTH_AraC-typ_CS"/>
</dbReference>
<dbReference type="Gene3D" id="1.10.10.60">
    <property type="entry name" value="Homeodomain-like"/>
    <property type="match status" value="1"/>
</dbReference>
<evidence type="ECO:0000313" key="6">
    <source>
        <dbReference type="Proteomes" id="UP000557772"/>
    </source>
</evidence>
<dbReference type="Pfam" id="PF12833">
    <property type="entry name" value="HTH_18"/>
    <property type="match status" value="1"/>
</dbReference>
<dbReference type="InterPro" id="IPR002818">
    <property type="entry name" value="DJ-1/PfpI"/>
</dbReference>
<dbReference type="Pfam" id="PF01965">
    <property type="entry name" value="DJ-1_PfpI"/>
    <property type="match status" value="1"/>
</dbReference>
<protein>
    <submittedName>
        <fullName evidence="5">Helix-turn-helix domain-containing protein</fullName>
    </submittedName>
</protein>
<dbReference type="GO" id="GO:0043565">
    <property type="term" value="F:sequence-specific DNA binding"/>
    <property type="evidence" value="ECO:0007669"/>
    <property type="project" value="InterPro"/>
</dbReference>
<dbReference type="InterPro" id="IPR029062">
    <property type="entry name" value="Class_I_gatase-like"/>
</dbReference>
<dbReference type="Proteomes" id="UP000557772">
    <property type="component" value="Unassembled WGS sequence"/>
</dbReference>